<proteinExistence type="inferred from homology"/>
<accession>A0ABR8N619</accession>
<dbReference type="InterPro" id="IPR013538">
    <property type="entry name" value="ASHA1/2-like_C"/>
</dbReference>
<evidence type="ECO:0000313" key="4">
    <source>
        <dbReference type="EMBL" id="MBD3923593.1"/>
    </source>
</evidence>
<dbReference type="RefSeq" id="WP_191193449.1">
    <property type="nucleotide sequence ID" value="NZ_JACXYZ010000001.1"/>
</dbReference>
<sequence length="213" mass="22400">MFDVAKHLGAVTRAVEDSTHEGTPVKVVVAFRTYPTDVADLWSAVTDPERIPRWFAPVSGDLRLGGRFQVEGNAGGEVVACDEPKHLAITWEFGGDTSWVDVHLEQDGEGARLTLRHAADVSGNEHWPTYGPGAVGVGWELGLMGLAEHLATGSSIPHEEVEGWGASDEGQSFMTGSATSWGEADAATSGDPDASRAAAARTAAFYTGAEPPA</sequence>
<evidence type="ECO:0000256" key="2">
    <source>
        <dbReference type="SAM" id="MobiDB-lite"/>
    </source>
</evidence>
<dbReference type="Proteomes" id="UP000618818">
    <property type="component" value="Unassembled WGS sequence"/>
</dbReference>
<reference evidence="4 5" key="1">
    <citation type="submission" date="2020-09" db="EMBL/GenBank/DDBJ databases">
        <title>novel species in genus Nocardioides.</title>
        <authorList>
            <person name="Zhang G."/>
        </authorList>
    </citation>
    <scope>NUCLEOTIDE SEQUENCE [LARGE SCALE GENOMIC DNA]</scope>
    <source>
        <strain evidence="4 5">KCTC 39551</strain>
    </source>
</reference>
<dbReference type="Pfam" id="PF08327">
    <property type="entry name" value="AHSA1"/>
    <property type="match status" value="1"/>
</dbReference>
<protein>
    <submittedName>
        <fullName evidence="4">SRPBCC family protein</fullName>
    </submittedName>
</protein>
<gene>
    <name evidence="4" type="ORF">IEZ26_03095</name>
</gene>
<dbReference type="CDD" id="cd08899">
    <property type="entry name" value="SRPBCC_CalC_Aha1-like_6"/>
    <property type="match status" value="1"/>
</dbReference>
<keyword evidence="5" id="KW-1185">Reference proteome</keyword>
<dbReference type="EMBL" id="JACXYZ010000001">
    <property type="protein sequence ID" value="MBD3923593.1"/>
    <property type="molecule type" value="Genomic_DNA"/>
</dbReference>
<evidence type="ECO:0000259" key="3">
    <source>
        <dbReference type="Pfam" id="PF08327"/>
    </source>
</evidence>
<feature type="compositionally biased region" description="Polar residues" evidence="2">
    <location>
        <begin position="169"/>
        <end position="180"/>
    </location>
</feature>
<dbReference type="Gene3D" id="3.30.530.20">
    <property type="match status" value="1"/>
</dbReference>
<evidence type="ECO:0000313" key="5">
    <source>
        <dbReference type="Proteomes" id="UP000618818"/>
    </source>
</evidence>
<feature type="region of interest" description="Disordered" evidence="2">
    <location>
        <begin position="160"/>
        <end position="200"/>
    </location>
</feature>
<feature type="domain" description="Activator of Hsp90 ATPase homologue 1/2-like C-terminal" evidence="3">
    <location>
        <begin position="37"/>
        <end position="150"/>
    </location>
</feature>
<evidence type="ECO:0000256" key="1">
    <source>
        <dbReference type="ARBA" id="ARBA00006817"/>
    </source>
</evidence>
<organism evidence="4 5">
    <name type="scientific">Nocardioides cavernae</name>
    <dbReference type="NCBI Taxonomy" id="1921566"/>
    <lineage>
        <taxon>Bacteria</taxon>
        <taxon>Bacillati</taxon>
        <taxon>Actinomycetota</taxon>
        <taxon>Actinomycetes</taxon>
        <taxon>Propionibacteriales</taxon>
        <taxon>Nocardioidaceae</taxon>
        <taxon>Nocardioides</taxon>
    </lineage>
</organism>
<dbReference type="SUPFAM" id="SSF55961">
    <property type="entry name" value="Bet v1-like"/>
    <property type="match status" value="1"/>
</dbReference>
<dbReference type="InterPro" id="IPR023393">
    <property type="entry name" value="START-like_dom_sf"/>
</dbReference>
<comment type="similarity">
    <text evidence="1">Belongs to the AHA1 family.</text>
</comment>
<comment type="caution">
    <text evidence="4">The sequence shown here is derived from an EMBL/GenBank/DDBJ whole genome shotgun (WGS) entry which is preliminary data.</text>
</comment>
<name>A0ABR8N619_9ACTN</name>